<dbReference type="GO" id="GO:0031175">
    <property type="term" value="P:neuron projection development"/>
    <property type="evidence" value="ECO:0007669"/>
    <property type="project" value="TreeGrafter"/>
</dbReference>
<dbReference type="Proteomes" id="UP000235965">
    <property type="component" value="Unassembled WGS sequence"/>
</dbReference>
<feature type="compositionally biased region" description="Low complexity" evidence="1">
    <location>
        <begin position="220"/>
        <end position="230"/>
    </location>
</feature>
<dbReference type="Pfam" id="PF14228">
    <property type="entry name" value="MOR2-PAG1_mid"/>
    <property type="match status" value="2"/>
</dbReference>
<evidence type="ECO:0000256" key="1">
    <source>
        <dbReference type="SAM" id="MobiDB-lite"/>
    </source>
</evidence>
<dbReference type="SUPFAM" id="SSF48371">
    <property type="entry name" value="ARM repeat"/>
    <property type="match status" value="1"/>
</dbReference>
<feature type="domain" description="Cell morphogenesis central region" evidence="2">
    <location>
        <begin position="241"/>
        <end position="412"/>
    </location>
</feature>
<evidence type="ECO:0000313" key="3">
    <source>
        <dbReference type="EMBL" id="PNF32070.1"/>
    </source>
</evidence>
<dbReference type="InParanoid" id="A0A2J7QU09"/>
<evidence type="ECO:0000313" key="4">
    <source>
        <dbReference type="Proteomes" id="UP000235965"/>
    </source>
</evidence>
<dbReference type="InterPro" id="IPR039867">
    <property type="entry name" value="Furry/Tao3/Mor2"/>
</dbReference>
<gene>
    <name evidence="3" type="ORF">B7P43_G05723</name>
</gene>
<evidence type="ECO:0000259" key="2">
    <source>
        <dbReference type="Pfam" id="PF14228"/>
    </source>
</evidence>
<feature type="region of interest" description="Disordered" evidence="1">
    <location>
        <begin position="220"/>
        <end position="244"/>
    </location>
</feature>
<name>A0A2J7QU09_9NEOP</name>
<comment type="caution">
    <text evidence="3">The sequence shown here is derived from an EMBL/GenBank/DDBJ whole genome shotgun (WGS) entry which is preliminary data.</text>
</comment>
<dbReference type="EMBL" id="NEVH01011192">
    <property type="protein sequence ID" value="PNF32070.1"/>
    <property type="molecule type" value="Genomic_DNA"/>
</dbReference>
<dbReference type="AlphaFoldDB" id="A0A2J7QU09"/>
<dbReference type="GO" id="GO:0030427">
    <property type="term" value="C:site of polarized growth"/>
    <property type="evidence" value="ECO:0007669"/>
    <property type="project" value="TreeGrafter"/>
</dbReference>
<reference evidence="3 4" key="1">
    <citation type="submission" date="2017-12" db="EMBL/GenBank/DDBJ databases">
        <title>Hemimetabolous genomes reveal molecular basis of termite eusociality.</title>
        <authorList>
            <person name="Harrison M.C."/>
            <person name="Jongepier E."/>
            <person name="Robertson H.M."/>
            <person name="Arning N."/>
            <person name="Bitard-Feildel T."/>
            <person name="Chao H."/>
            <person name="Childers C.P."/>
            <person name="Dinh H."/>
            <person name="Doddapaneni H."/>
            <person name="Dugan S."/>
            <person name="Gowin J."/>
            <person name="Greiner C."/>
            <person name="Han Y."/>
            <person name="Hu H."/>
            <person name="Hughes D.S.T."/>
            <person name="Huylmans A.-K."/>
            <person name="Kemena C."/>
            <person name="Kremer L.P.M."/>
            <person name="Lee S.L."/>
            <person name="Lopez-Ezquerra A."/>
            <person name="Mallet L."/>
            <person name="Monroy-Kuhn J.M."/>
            <person name="Moser A."/>
            <person name="Murali S.C."/>
            <person name="Muzny D.M."/>
            <person name="Otani S."/>
            <person name="Piulachs M.-D."/>
            <person name="Poelchau M."/>
            <person name="Qu J."/>
            <person name="Schaub F."/>
            <person name="Wada-Katsumata A."/>
            <person name="Worley K.C."/>
            <person name="Xie Q."/>
            <person name="Ylla G."/>
            <person name="Poulsen M."/>
            <person name="Gibbs R.A."/>
            <person name="Schal C."/>
            <person name="Richards S."/>
            <person name="Belles X."/>
            <person name="Korb J."/>
            <person name="Bornberg-Bauer E."/>
        </authorList>
    </citation>
    <scope>NUCLEOTIDE SEQUENCE [LARGE SCALE GENOMIC DNA]</scope>
    <source>
        <tissue evidence="3">Whole body</tissue>
    </source>
</reference>
<organism evidence="3 4">
    <name type="scientific">Cryptotermes secundus</name>
    <dbReference type="NCBI Taxonomy" id="105785"/>
    <lineage>
        <taxon>Eukaryota</taxon>
        <taxon>Metazoa</taxon>
        <taxon>Ecdysozoa</taxon>
        <taxon>Arthropoda</taxon>
        <taxon>Hexapoda</taxon>
        <taxon>Insecta</taxon>
        <taxon>Pterygota</taxon>
        <taxon>Neoptera</taxon>
        <taxon>Polyneoptera</taxon>
        <taxon>Dictyoptera</taxon>
        <taxon>Blattodea</taxon>
        <taxon>Blattoidea</taxon>
        <taxon>Termitoidae</taxon>
        <taxon>Kalotermitidae</taxon>
        <taxon>Cryptotermitinae</taxon>
        <taxon>Cryptotermes</taxon>
    </lineage>
</organism>
<feature type="domain" description="Cell morphogenesis central region" evidence="2">
    <location>
        <begin position="481"/>
        <end position="569"/>
    </location>
</feature>
<keyword evidence="4" id="KW-1185">Reference proteome</keyword>
<dbReference type="GO" id="GO:0005938">
    <property type="term" value="C:cell cortex"/>
    <property type="evidence" value="ECO:0007669"/>
    <property type="project" value="TreeGrafter"/>
</dbReference>
<dbReference type="GO" id="GO:0000902">
    <property type="term" value="P:cell morphogenesis"/>
    <property type="evidence" value="ECO:0007669"/>
    <property type="project" value="InterPro"/>
</dbReference>
<dbReference type="PANTHER" id="PTHR12295">
    <property type="entry name" value="FURRY-RELATED"/>
    <property type="match status" value="1"/>
</dbReference>
<dbReference type="STRING" id="105785.A0A2J7QU09"/>
<protein>
    <recommendedName>
        <fullName evidence="2">Cell morphogenesis central region domain-containing protein</fullName>
    </recommendedName>
</protein>
<proteinExistence type="predicted"/>
<dbReference type="PANTHER" id="PTHR12295:SF30">
    <property type="entry name" value="PROTEIN FURRY"/>
    <property type="match status" value="1"/>
</dbReference>
<sequence length="612" mass="68394">MEPVSNVFHLVEGFALVMLCNCRLYPRRLSVHILREVKTLIRSLGCSVDDQPVIDVIDRCCPQVMEKCLGMLPPAEKAAALSVSNIDLQWIADRSSCVWTAGFQDENSTKSSSSLNLNGVDPWSTCLFGFLERGRVLTLCPSAVMHSWPVVYGRINTLFTVVDPTPVNDNRASLLRGSATVRKPVNERDIYMHVWKNYVTFAFRVVPPVPSPVVRCASPDLSLSSSPDSLSTERNDNKSPGGNVSPTGLYKLVVPLLRCETVDVRDAAVHALGKVNSEALKDLMEELVIYIREAVDRKQENMRRRRRRDALRLQLVRVFELVAEYGTFGISPCVLDRDTQSLHPTFVEYIDGARLYLENEADKEVSAIRDIKLHFCNFIRKMIKSFSLETCVTLLKRDVRRNLFTVFAGWSGRFGRPLGHPISALEADERPCSELQLSALQAMSALLCCGPCFNPQGLAEDGLFYPWLDMLLASHDEKIYQLARETVVLLLECNPDIGPMLDWVVDRCYTGTAEVADGCFLALATIFSAREYPCDHYTAVINVTLMNTGCPRTLVHETALQLLQVLDKRFFGAVGPLPAEGDIGYEWNPKTRPFAGPVYAEDNTYIDALSGI</sequence>
<dbReference type="InterPro" id="IPR029473">
    <property type="entry name" value="MOR2-PAG1_mid"/>
</dbReference>
<dbReference type="InterPro" id="IPR016024">
    <property type="entry name" value="ARM-type_fold"/>
</dbReference>
<accession>A0A2J7QU09</accession>
<dbReference type="OrthoDB" id="6287725at2759"/>